<dbReference type="PROSITE" id="PS51996">
    <property type="entry name" value="TR_MART"/>
    <property type="match status" value="1"/>
</dbReference>
<dbReference type="AlphaFoldDB" id="A0A815K0C5"/>
<keyword evidence="7" id="KW-0548">Nucleotidyltransferase</keyword>
<evidence type="ECO:0000313" key="12">
    <source>
        <dbReference type="EMBL" id="CAF1389106.1"/>
    </source>
</evidence>
<dbReference type="Proteomes" id="UP000663829">
    <property type="component" value="Unassembled WGS sequence"/>
</dbReference>
<evidence type="ECO:0000313" key="14">
    <source>
        <dbReference type="EMBL" id="CAF4283849.1"/>
    </source>
</evidence>
<comment type="catalytic activity">
    <reaction evidence="9 10">
        <text>L-arginyl-[protein] + NAD(+) = N(omega)-(ADP-D-ribosyl)-L-arginyl-[protein] + nicotinamide + H(+)</text>
        <dbReference type="Rhea" id="RHEA:19149"/>
        <dbReference type="Rhea" id="RHEA-COMP:10532"/>
        <dbReference type="Rhea" id="RHEA-COMP:15087"/>
        <dbReference type="ChEBI" id="CHEBI:15378"/>
        <dbReference type="ChEBI" id="CHEBI:17154"/>
        <dbReference type="ChEBI" id="CHEBI:29965"/>
        <dbReference type="ChEBI" id="CHEBI:57540"/>
        <dbReference type="ChEBI" id="CHEBI:142554"/>
        <dbReference type="EC" id="2.4.2.31"/>
    </reaction>
</comment>
<dbReference type="EC" id="2.4.2.31" evidence="10"/>
<dbReference type="EMBL" id="CAJNOK010016518">
    <property type="protein sequence ID" value="CAF1246931.1"/>
    <property type="molecule type" value="Genomic_DNA"/>
</dbReference>
<dbReference type="EMBL" id="CAJOBC010082286">
    <property type="protein sequence ID" value="CAF4283849.1"/>
    <property type="molecule type" value="Genomic_DNA"/>
</dbReference>
<evidence type="ECO:0000256" key="2">
    <source>
        <dbReference type="ARBA" id="ARBA00009558"/>
    </source>
</evidence>
<dbReference type="EMBL" id="CAJOBA010038068">
    <property type="protein sequence ID" value="CAF4054534.1"/>
    <property type="molecule type" value="Genomic_DNA"/>
</dbReference>
<accession>A0A815K0C5</accession>
<gene>
    <name evidence="12" type="ORF">GPM918_LOCUS32709</name>
    <name evidence="11" type="ORF">OVA965_LOCUS26091</name>
    <name evidence="14" type="ORF">SRO942_LOCUS33382</name>
    <name evidence="13" type="ORF">TMI583_LOCUS26828</name>
</gene>
<dbReference type="GO" id="GO:0106274">
    <property type="term" value="F:NAD+-protein-arginine ADP-ribosyltransferase activity"/>
    <property type="evidence" value="ECO:0007669"/>
    <property type="project" value="UniProtKB-EC"/>
</dbReference>
<dbReference type="InterPro" id="IPR000768">
    <property type="entry name" value="ART"/>
</dbReference>
<name>A0A815K0C5_9BILA</name>
<dbReference type="PANTHER" id="PTHR10339">
    <property type="entry name" value="ADP-RIBOSYLTRANSFERASE"/>
    <property type="match status" value="1"/>
</dbReference>
<comment type="caution">
    <text evidence="12">The sequence shown here is derived from an EMBL/GenBank/DDBJ whole genome shotgun (WGS) entry which is preliminary data.</text>
</comment>
<organism evidence="12 15">
    <name type="scientific">Didymodactylos carnosus</name>
    <dbReference type="NCBI Taxonomy" id="1234261"/>
    <lineage>
        <taxon>Eukaryota</taxon>
        <taxon>Metazoa</taxon>
        <taxon>Spiralia</taxon>
        <taxon>Gnathifera</taxon>
        <taxon>Rotifera</taxon>
        <taxon>Eurotatoria</taxon>
        <taxon>Bdelloidea</taxon>
        <taxon>Philodinida</taxon>
        <taxon>Philodinidae</taxon>
        <taxon>Didymodactylos</taxon>
    </lineage>
</organism>
<evidence type="ECO:0000256" key="3">
    <source>
        <dbReference type="ARBA" id="ARBA00022525"/>
    </source>
</evidence>
<dbReference type="PANTHER" id="PTHR10339:SF25">
    <property type="entry name" value="SECRETED EXOENZYME S"/>
    <property type="match status" value="1"/>
</dbReference>
<evidence type="ECO:0000256" key="4">
    <source>
        <dbReference type="ARBA" id="ARBA00022656"/>
    </source>
</evidence>
<dbReference type="Proteomes" id="UP000681722">
    <property type="component" value="Unassembled WGS sequence"/>
</dbReference>
<dbReference type="GO" id="GO:0005576">
    <property type="term" value="C:extracellular region"/>
    <property type="evidence" value="ECO:0007669"/>
    <property type="project" value="UniProtKB-SubCell"/>
</dbReference>
<evidence type="ECO:0000313" key="13">
    <source>
        <dbReference type="EMBL" id="CAF4054534.1"/>
    </source>
</evidence>
<dbReference type="Proteomes" id="UP000682733">
    <property type="component" value="Unassembled WGS sequence"/>
</dbReference>
<evidence type="ECO:0000256" key="7">
    <source>
        <dbReference type="ARBA" id="ARBA00022695"/>
    </source>
</evidence>
<sequence>MLLPIQGYEKKPLVSLEEAIEPLVSLVPDVKRMAYIAKMKCENPPADKLSLDESASVMLYSMEWEPQEECLYFVFNATLRAEKRQQLRPWFLYLKLLLTALAHLPSTHRFVYRGIKRDMRKDYPIGKTIIWWGFTSCTSKMHVLENEQFLGSTGTRTLFTIECDSGKDIRRHSQFETEDEILLPAARQFEVVSCLNQGSGLHLIQLKETQPPFPLIELDNR</sequence>
<dbReference type="EMBL" id="CAJNOQ010016878">
    <property type="protein sequence ID" value="CAF1389106.1"/>
    <property type="molecule type" value="Genomic_DNA"/>
</dbReference>
<dbReference type="GO" id="GO:0003950">
    <property type="term" value="F:NAD+ poly-ADP-ribosyltransferase activity"/>
    <property type="evidence" value="ECO:0007669"/>
    <property type="project" value="TreeGrafter"/>
</dbReference>
<dbReference type="Gene3D" id="3.90.176.10">
    <property type="entry name" value="Toxin ADP-ribosyltransferase, Chain A, domain 1"/>
    <property type="match status" value="1"/>
</dbReference>
<evidence type="ECO:0000256" key="5">
    <source>
        <dbReference type="ARBA" id="ARBA00022676"/>
    </source>
</evidence>
<evidence type="ECO:0000313" key="11">
    <source>
        <dbReference type="EMBL" id="CAF1246931.1"/>
    </source>
</evidence>
<dbReference type="SUPFAM" id="SSF56399">
    <property type="entry name" value="ADP-ribosylation"/>
    <property type="match status" value="1"/>
</dbReference>
<protein>
    <recommendedName>
        <fullName evidence="10">NAD(P)(+)--arginine ADP-ribosyltransferase</fullName>
        <ecNumber evidence="10">2.4.2.31</ecNumber>
    </recommendedName>
    <alternativeName>
        <fullName evidence="10">Mono(ADP-ribosyl)transferase</fullName>
    </alternativeName>
</protein>
<evidence type="ECO:0000256" key="8">
    <source>
        <dbReference type="ARBA" id="ARBA00023026"/>
    </source>
</evidence>
<keyword evidence="5 10" id="KW-0328">Glycosyltransferase</keyword>
<keyword evidence="15" id="KW-1185">Reference proteome</keyword>
<comment type="similarity">
    <text evidence="2 10">Belongs to the Arg-specific ADP-ribosyltransferase family.</text>
</comment>
<evidence type="ECO:0000313" key="15">
    <source>
        <dbReference type="Proteomes" id="UP000663829"/>
    </source>
</evidence>
<keyword evidence="6 10" id="KW-0808">Transferase</keyword>
<keyword evidence="4" id="KW-0800">Toxin</keyword>
<evidence type="ECO:0000256" key="9">
    <source>
        <dbReference type="ARBA" id="ARBA00047597"/>
    </source>
</evidence>
<evidence type="ECO:0000256" key="1">
    <source>
        <dbReference type="ARBA" id="ARBA00004613"/>
    </source>
</evidence>
<dbReference type="Pfam" id="PF01129">
    <property type="entry name" value="ART"/>
    <property type="match status" value="1"/>
</dbReference>
<dbReference type="InterPro" id="IPR050999">
    <property type="entry name" value="ADP-ribosyltransferase_ARG"/>
</dbReference>
<dbReference type="OrthoDB" id="423533at2759"/>
<dbReference type="Proteomes" id="UP000677228">
    <property type="component" value="Unassembled WGS sequence"/>
</dbReference>
<keyword evidence="10" id="KW-0521">NADP</keyword>
<proteinExistence type="inferred from homology"/>
<reference evidence="12" key="1">
    <citation type="submission" date="2021-02" db="EMBL/GenBank/DDBJ databases">
        <authorList>
            <person name="Nowell W R."/>
        </authorList>
    </citation>
    <scope>NUCLEOTIDE SEQUENCE</scope>
</reference>
<keyword evidence="3" id="KW-0964">Secreted</keyword>
<dbReference type="GO" id="GO:0090729">
    <property type="term" value="F:toxin activity"/>
    <property type="evidence" value="ECO:0007669"/>
    <property type="project" value="UniProtKB-KW"/>
</dbReference>
<evidence type="ECO:0000256" key="6">
    <source>
        <dbReference type="ARBA" id="ARBA00022679"/>
    </source>
</evidence>
<dbReference type="GO" id="GO:0016779">
    <property type="term" value="F:nucleotidyltransferase activity"/>
    <property type="evidence" value="ECO:0007669"/>
    <property type="project" value="UniProtKB-KW"/>
</dbReference>
<keyword evidence="8" id="KW-0843">Virulence</keyword>
<evidence type="ECO:0000256" key="10">
    <source>
        <dbReference type="RuleBase" id="RU361228"/>
    </source>
</evidence>
<comment type="subcellular location">
    <subcellularLocation>
        <location evidence="1">Secreted</location>
    </subcellularLocation>
</comment>
<keyword evidence="10" id="KW-0520">NAD</keyword>